<dbReference type="AlphaFoldDB" id="A0A093RQX5"/>
<evidence type="ECO:0000313" key="7">
    <source>
        <dbReference type="Proteomes" id="UP000032874"/>
    </source>
</evidence>
<dbReference type="EMBL" id="JQHL01000006">
    <property type="protein sequence ID" value="KFX19510.1"/>
    <property type="molecule type" value="Genomic_DNA"/>
</dbReference>
<dbReference type="InterPro" id="IPR007474">
    <property type="entry name" value="ApaG_domain"/>
</dbReference>
<reference evidence="6 7" key="1">
    <citation type="submission" date="2014-08" db="EMBL/GenBank/DDBJ databases">
        <title>Genome sequences of NCPPB Pectobacterium isolates.</title>
        <authorList>
            <person name="Glover R.H."/>
            <person name="Sapp M."/>
            <person name="Elphinstone J."/>
        </authorList>
    </citation>
    <scope>NUCLEOTIDE SEQUENCE [LARGE SCALE GENOMIC DNA]</scope>
    <source>
        <strain evidence="5 6">NCPPB 2793</strain>
        <strain evidence="4 7">NCPPB 2795</strain>
    </source>
</reference>
<gene>
    <name evidence="2 4" type="primary">apaG</name>
    <name evidence="5" type="ORF">JV35_13905</name>
    <name evidence="4" type="ORF">KP22_10985</name>
</gene>
<dbReference type="STRING" id="55207.KP22_10985"/>
<keyword evidence="6" id="KW-1185">Reference proteome</keyword>
<accession>A0A093RQX5</accession>
<evidence type="ECO:0000313" key="5">
    <source>
        <dbReference type="EMBL" id="KFX19510.1"/>
    </source>
</evidence>
<evidence type="ECO:0000259" key="3">
    <source>
        <dbReference type="PROSITE" id="PS51087"/>
    </source>
</evidence>
<dbReference type="eggNOG" id="COG2967">
    <property type="taxonomic scope" value="Bacteria"/>
</dbReference>
<dbReference type="Pfam" id="PF04379">
    <property type="entry name" value="DUF525"/>
    <property type="match status" value="1"/>
</dbReference>
<dbReference type="Proteomes" id="UP000032869">
    <property type="component" value="Unassembled WGS sequence"/>
</dbReference>
<organism evidence="4 7">
    <name type="scientific">Pectobacterium betavasculorum</name>
    <dbReference type="NCBI Taxonomy" id="55207"/>
    <lineage>
        <taxon>Bacteria</taxon>
        <taxon>Pseudomonadati</taxon>
        <taxon>Pseudomonadota</taxon>
        <taxon>Gammaproteobacteria</taxon>
        <taxon>Enterobacterales</taxon>
        <taxon>Pectobacteriaceae</taxon>
        <taxon>Pectobacterium</taxon>
    </lineage>
</organism>
<evidence type="ECO:0000313" key="4">
    <source>
        <dbReference type="EMBL" id="KFX05225.1"/>
    </source>
</evidence>
<dbReference type="GO" id="GO:0070987">
    <property type="term" value="P:error-free translesion synthesis"/>
    <property type="evidence" value="ECO:0007669"/>
    <property type="project" value="TreeGrafter"/>
</dbReference>
<dbReference type="OrthoDB" id="9795226at2"/>
<dbReference type="InterPro" id="IPR023065">
    <property type="entry name" value="Uncharacterised_ApaG"/>
</dbReference>
<name>A0A093RQX5_9GAMM</name>
<dbReference type="InterPro" id="IPR036767">
    <property type="entry name" value="ApaG_sf"/>
</dbReference>
<evidence type="ECO:0000313" key="6">
    <source>
        <dbReference type="Proteomes" id="UP000032869"/>
    </source>
</evidence>
<feature type="domain" description="ApaG" evidence="3">
    <location>
        <begin position="1"/>
        <end position="125"/>
    </location>
</feature>
<protein>
    <recommendedName>
        <fullName evidence="1 2">Protein ApaG</fullName>
    </recommendedName>
</protein>
<proteinExistence type="inferred from homology"/>
<dbReference type="SUPFAM" id="SSF110069">
    <property type="entry name" value="ApaG-like"/>
    <property type="match status" value="1"/>
</dbReference>
<dbReference type="PROSITE" id="PS51087">
    <property type="entry name" value="APAG"/>
    <property type="match status" value="1"/>
</dbReference>
<comment type="caution">
    <text evidence="4">The sequence shown here is derived from an EMBL/GenBank/DDBJ whole genome shotgun (WGS) entry which is preliminary data.</text>
</comment>
<dbReference type="EMBL" id="JQHM01000003">
    <property type="protein sequence ID" value="KFX05225.1"/>
    <property type="molecule type" value="Genomic_DNA"/>
</dbReference>
<dbReference type="NCBIfam" id="NF003967">
    <property type="entry name" value="PRK05461.1"/>
    <property type="match status" value="1"/>
</dbReference>
<evidence type="ECO:0000256" key="1">
    <source>
        <dbReference type="ARBA" id="ARBA00017693"/>
    </source>
</evidence>
<dbReference type="Gene3D" id="2.60.40.1470">
    <property type="entry name" value="ApaG domain"/>
    <property type="match status" value="1"/>
</dbReference>
<dbReference type="PANTHER" id="PTHR14289:SF16">
    <property type="entry name" value="POLYMERASE DELTA-INTERACTING PROTEIN 2"/>
    <property type="match status" value="1"/>
</dbReference>
<evidence type="ECO:0000256" key="2">
    <source>
        <dbReference type="HAMAP-Rule" id="MF_00791"/>
    </source>
</evidence>
<dbReference type="PANTHER" id="PTHR14289">
    <property type="entry name" value="F-BOX ONLY PROTEIN 3"/>
    <property type="match status" value="1"/>
</dbReference>
<dbReference type="RefSeq" id="WP_039305665.1">
    <property type="nucleotide sequence ID" value="NZ_JAODTE010000004.1"/>
</dbReference>
<sequence>MINAPRVCLQVQSFYVESQSEPDEERFVFAYTITVRNLGRHEVQLLGRYWLITNGNGRQTEVQGEGVVGEQPIIQPGGEFQYTSGAVIETPLGTMEGHYHMVDHQGKAFQVPIPVFRLAIPSLIH</sequence>
<dbReference type="Proteomes" id="UP000032874">
    <property type="component" value="Unassembled WGS sequence"/>
</dbReference>
<dbReference type="HAMAP" id="MF_00791">
    <property type="entry name" value="ApaG"/>
    <property type="match status" value="1"/>
</dbReference>